<dbReference type="CDD" id="cd12148">
    <property type="entry name" value="fungal_TF_MHR"/>
    <property type="match status" value="1"/>
</dbReference>
<evidence type="ECO:0000313" key="10">
    <source>
        <dbReference type="Proteomes" id="UP000053599"/>
    </source>
</evidence>
<dbReference type="EMBL" id="KN846953">
    <property type="protein sequence ID" value="KIV79411.1"/>
    <property type="molecule type" value="Genomic_DNA"/>
</dbReference>
<evidence type="ECO:0000256" key="6">
    <source>
        <dbReference type="ARBA" id="ARBA00023242"/>
    </source>
</evidence>
<dbReference type="SMART" id="SM00906">
    <property type="entry name" value="Fungal_trans"/>
    <property type="match status" value="1"/>
</dbReference>
<dbReference type="GO" id="GO:0000981">
    <property type="term" value="F:DNA-binding transcription factor activity, RNA polymerase II-specific"/>
    <property type="evidence" value="ECO:0007669"/>
    <property type="project" value="InterPro"/>
</dbReference>
<keyword evidence="3" id="KW-0805">Transcription regulation</keyword>
<sequence length="756" mass="84687">MPRQEHSRYFLVIRPLLRHHSAPTPFVSCQNTLAWIHDHPVSALINHHLISSMTPTAYDVITFSDRDHRVIINNPGMKPDNTARACAHCHAKKIRCVGRTSQGRCDACRMAAVPCFSRSRKKRQVTRQTSLRPSTAHSSIGNVSDTIELATAQDSESIQLTSPDRAQEQLPLAPSNIRPKVPSTAIYGANGVPQLPVNDVAPGLQWDQFPSQAGVAHQAPQSSPSTTTTEDATFIGRDHYTWEEEQIDETSARAFHASTSHDVSDVASQTLHLWKTFDVPTKSARASLVDSYRRRCYPWTPVLERHDDVQITTQIESSMFLSQCLLLAASRVSSSPLVAAYATSEQFYDRAKMLFWLSPGKDPLIVLKGILMLQWFNPDGPEHLSFDSSEFWLKIGVGIAHQIGLHRVDAAPNRRALRRRLWWSLVARDCLISASHGRPRAINLEDCQVPPPERGDFPDNGPEADIFVPYVEICCLLGDITDCCSRHHLPSSKRLQVESMLFRWLRTLSPTLRLTPTVPASDYVASDDNYDARLLHIHYFTTVSMLSRYTTPKEYVPHEAVFAASFAAGVFETLLARDEIKFLAPPFTIFCLICSMVLVSLRPFDHLWQAAQPDLCIFRECLLQLSKRWRSAIGASKALQNALDKNKHARTSEPFKSWQWDQRTACQYFEGCATELCRMWQVVQSEAAEEGLVLGAGKEDPVLCGPLGLSGAGVDPLISSGLDLTVVSGPEDDVMAFFQYDHINHWVFDDGNFTDF</sequence>
<feature type="compositionally biased region" description="Polar residues" evidence="7">
    <location>
        <begin position="126"/>
        <end position="143"/>
    </location>
</feature>
<dbReference type="Pfam" id="PF04082">
    <property type="entry name" value="Fungal_trans"/>
    <property type="match status" value="1"/>
</dbReference>
<dbReference type="CDD" id="cd00067">
    <property type="entry name" value="GAL4"/>
    <property type="match status" value="1"/>
</dbReference>
<evidence type="ECO:0000256" key="3">
    <source>
        <dbReference type="ARBA" id="ARBA00023015"/>
    </source>
</evidence>
<dbReference type="InterPro" id="IPR001138">
    <property type="entry name" value="Zn2Cys6_DnaBD"/>
</dbReference>
<dbReference type="AlphaFoldDB" id="A0A0D1WW54"/>
<evidence type="ECO:0000256" key="5">
    <source>
        <dbReference type="ARBA" id="ARBA00023163"/>
    </source>
</evidence>
<evidence type="ECO:0000256" key="4">
    <source>
        <dbReference type="ARBA" id="ARBA00023125"/>
    </source>
</evidence>
<dbReference type="Gene3D" id="4.10.240.10">
    <property type="entry name" value="Zn(2)-C6 fungal-type DNA-binding domain"/>
    <property type="match status" value="1"/>
</dbReference>
<dbReference type="SUPFAM" id="SSF57701">
    <property type="entry name" value="Zn2/Cys6 DNA-binding domain"/>
    <property type="match status" value="1"/>
</dbReference>
<keyword evidence="6" id="KW-0539">Nucleus</keyword>
<dbReference type="PROSITE" id="PS00463">
    <property type="entry name" value="ZN2_CY6_FUNGAL_1"/>
    <property type="match status" value="1"/>
</dbReference>
<dbReference type="HOGENOM" id="CLU_007427_2_0_1"/>
<dbReference type="GO" id="GO:0006351">
    <property type="term" value="P:DNA-templated transcription"/>
    <property type="evidence" value="ECO:0007669"/>
    <property type="project" value="InterPro"/>
</dbReference>
<feature type="region of interest" description="Disordered" evidence="7">
    <location>
        <begin position="122"/>
        <end position="143"/>
    </location>
</feature>
<keyword evidence="5" id="KW-0804">Transcription</keyword>
<dbReference type="PANTHER" id="PTHR47171">
    <property type="entry name" value="FARA-RELATED"/>
    <property type="match status" value="1"/>
</dbReference>
<dbReference type="STRING" id="1016849.A0A0D1WW54"/>
<dbReference type="GO" id="GO:0003677">
    <property type="term" value="F:DNA binding"/>
    <property type="evidence" value="ECO:0007669"/>
    <property type="project" value="UniProtKB-KW"/>
</dbReference>
<dbReference type="InterPro" id="IPR007219">
    <property type="entry name" value="XnlR_reg_dom"/>
</dbReference>
<evidence type="ECO:0000313" key="9">
    <source>
        <dbReference type="EMBL" id="KIV79411.1"/>
    </source>
</evidence>
<reference evidence="9 10" key="1">
    <citation type="submission" date="2015-01" db="EMBL/GenBank/DDBJ databases">
        <title>The Genome Sequence of Exophiala sideris CBS121828.</title>
        <authorList>
            <consortium name="The Broad Institute Genomics Platform"/>
            <person name="Cuomo C."/>
            <person name="de Hoog S."/>
            <person name="Gorbushina A."/>
            <person name="Stielow B."/>
            <person name="Teixiera M."/>
            <person name="Abouelleil A."/>
            <person name="Chapman S.B."/>
            <person name="Priest M."/>
            <person name="Young S.K."/>
            <person name="Wortman J."/>
            <person name="Nusbaum C."/>
            <person name="Birren B."/>
        </authorList>
    </citation>
    <scope>NUCLEOTIDE SEQUENCE [LARGE SCALE GENOMIC DNA]</scope>
    <source>
        <strain evidence="9 10">CBS 121828</strain>
    </source>
</reference>
<dbReference type="GO" id="GO:0008270">
    <property type="term" value="F:zinc ion binding"/>
    <property type="evidence" value="ECO:0007669"/>
    <property type="project" value="InterPro"/>
</dbReference>
<dbReference type="PANTHER" id="PTHR47171:SF2">
    <property type="entry name" value="TRANSCRIPTION FACTOR, PUTATIVE-RELATED"/>
    <property type="match status" value="1"/>
</dbReference>
<evidence type="ECO:0000256" key="2">
    <source>
        <dbReference type="ARBA" id="ARBA00022833"/>
    </source>
</evidence>
<evidence type="ECO:0000256" key="1">
    <source>
        <dbReference type="ARBA" id="ARBA00022723"/>
    </source>
</evidence>
<dbReference type="InterPro" id="IPR036864">
    <property type="entry name" value="Zn2-C6_fun-type_DNA-bd_sf"/>
</dbReference>
<keyword evidence="2" id="KW-0862">Zinc</keyword>
<name>A0A0D1WW54_9EURO</name>
<organism evidence="9 10">
    <name type="scientific">Exophiala sideris</name>
    <dbReference type="NCBI Taxonomy" id="1016849"/>
    <lineage>
        <taxon>Eukaryota</taxon>
        <taxon>Fungi</taxon>
        <taxon>Dikarya</taxon>
        <taxon>Ascomycota</taxon>
        <taxon>Pezizomycotina</taxon>
        <taxon>Eurotiomycetes</taxon>
        <taxon>Chaetothyriomycetidae</taxon>
        <taxon>Chaetothyriales</taxon>
        <taxon>Herpotrichiellaceae</taxon>
        <taxon>Exophiala</taxon>
    </lineage>
</organism>
<keyword evidence="4" id="KW-0238">DNA-binding</keyword>
<evidence type="ECO:0000259" key="8">
    <source>
        <dbReference type="PROSITE" id="PS00463"/>
    </source>
</evidence>
<accession>A0A0D1WW54</accession>
<protein>
    <recommendedName>
        <fullName evidence="8">Zn(2)-C6 fungal-type domain-containing protein</fullName>
    </recommendedName>
</protein>
<dbReference type="InterPro" id="IPR052073">
    <property type="entry name" value="Amide_Lactam_Regulators"/>
</dbReference>
<proteinExistence type="predicted"/>
<gene>
    <name evidence="9" type="ORF">PV11_06973</name>
</gene>
<dbReference type="Proteomes" id="UP000053599">
    <property type="component" value="Unassembled WGS sequence"/>
</dbReference>
<feature type="domain" description="Zn(2)-C6 fungal-type" evidence="8">
    <location>
        <begin position="85"/>
        <end position="115"/>
    </location>
</feature>
<dbReference type="OrthoDB" id="10251155at2759"/>
<evidence type="ECO:0000256" key="7">
    <source>
        <dbReference type="SAM" id="MobiDB-lite"/>
    </source>
</evidence>
<keyword evidence="1" id="KW-0479">Metal-binding</keyword>